<sequence length="510" mass="59423">MVKSRPQVTRTFGPIHFEDLDPHRFEDLIRELIYDYKEWQSIEATGRGGSDDGFDIRAYEKVRLESSDVEDDSDTETKIAHPMEGNLWMIQGKREKQIGPTRMKAILAEVSSEKPPYGYILAASASFSKKTYDVFREELRKRGVMEFYLWGSAELEDMLHLPKNDRVLFTFFGVSLVTRRRSRVAELRSSVGAKNKLLRMWGEGHQLHQSLLIRDTADLHYPDREAYSDFKTRPRWKEYIAFGHHPLGLRIHVRDHYAFVDLERKEWDFTPALDLLGRQGGRDTEAEDGNEDGQRESVEGFWKFLPQAKQARFVVDGLLRYDAMTLIDEKGDVAHGMPHIYAEFIGKAGPFAGFWQHLQVRGEEVTLGDEFKRLMVFPKAFPPRRLGKVYKDAPLQFDANTREALKKYEAIDTLYDVENRLAHLQVGDVVLGEPTTDVYLQITNIYKVRADTYRKEHSDFRVQRNMEWQLQRDLQQEVLTVYEVDRIYGWMLERMTANPTEKSGPRKGRS</sequence>
<protein>
    <submittedName>
        <fullName evidence="1">Restriction endonuclease</fullName>
    </submittedName>
</protein>
<proteinExistence type="predicted"/>
<keyword evidence="2" id="KW-1185">Reference proteome</keyword>
<dbReference type="GO" id="GO:0004519">
    <property type="term" value="F:endonuclease activity"/>
    <property type="evidence" value="ECO:0007669"/>
    <property type="project" value="UniProtKB-KW"/>
</dbReference>
<keyword evidence="1" id="KW-0255">Endonuclease</keyword>
<accession>A0A562ZEN4</accession>
<keyword evidence="1" id="KW-0540">Nuclease</keyword>
<comment type="caution">
    <text evidence="1">The sequence shown here is derived from an EMBL/GenBank/DDBJ whole genome shotgun (WGS) entry which is preliminary data.</text>
</comment>
<dbReference type="OrthoDB" id="8452137at2"/>
<reference evidence="1 2" key="1">
    <citation type="submission" date="2019-07" db="EMBL/GenBank/DDBJ databases">
        <title>Caenimonas sedimenti sp. nov., isolated from activated sludge.</title>
        <authorList>
            <person name="Xu J."/>
        </authorList>
    </citation>
    <scope>NUCLEOTIDE SEQUENCE [LARGE SCALE GENOMIC DNA]</scope>
    <source>
        <strain evidence="1 2">HX-9-20</strain>
    </source>
</reference>
<dbReference type="Proteomes" id="UP000318199">
    <property type="component" value="Unassembled WGS sequence"/>
</dbReference>
<evidence type="ECO:0000313" key="1">
    <source>
        <dbReference type="EMBL" id="TWO66012.1"/>
    </source>
</evidence>
<dbReference type="EMBL" id="VOBQ01000027">
    <property type="protein sequence ID" value="TWO66012.1"/>
    <property type="molecule type" value="Genomic_DNA"/>
</dbReference>
<gene>
    <name evidence="1" type="ORF">FN976_26905</name>
</gene>
<keyword evidence="1" id="KW-0378">Hydrolase</keyword>
<name>A0A562ZEN4_9BURK</name>
<dbReference type="AlphaFoldDB" id="A0A562ZEN4"/>
<dbReference type="RefSeq" id="WP_145896838.1">
    <property type="nucleotide sequence ID" value="NZ_VOBQ01000027.1"/>
</dbReference>
<evidence type="ECO:0000313" key="2">
    <source>
        <dbReference type="Proteomes" id="UP000318199"/>
    </source>
</evidence>
<organism evidence="1 2">
    <name type="scientific">Caenimonas sedimenti</name>
    <dbReference type="NCBI Taxonomy" id="2596921"/>
    <lineage>
        <taxon>Bacteria</taxon>
        <taxon>Pseudomonadati</taxon>
        <taxon>Pseudomonadota</taxon>
        <taxon>Betaproteobacteria</taxon>
        <taxon>Burkholderiales</taxon>
        <taxon>Comamonadaceae</taxon>
        <taxon>Caenimonas</taxon>
    </lineage>
</organism>